<dbReference type="AlphaFoldDB" id="A0A0C9X8I5"/>
<protein>
    <submittedName>
        <fullName evidence="1">Uncharacterized protein</fullName>
    </submittedName>
</protein>
<name>A0A0C9X8I5_9AGAR</name>
<keyword evidence="2" id="KW-1185">Reference proteome</keyword>
<gene>
    <name evidence="1" type="ORF">K443DRAFT_681293</name>
</gene>
<accession>A0A0C9X8I5</accession>
<proteinExistence type="predicted"/>
<evidence type="ECO:0000313" key="1">
    <source>
        <dbReference type="EMBL" id="KIJ97728.1"/>
    </source>
</evidence>
<reference evidence="2" key="2">
    <citation type="submission" date="2015-01" db="EMBL/GenBank/DDBJ databases">
        <title>Evolutionary Origins and Diversification of the Mycorrhizal Mutualists.</title>
        <authorList>
            <consortium name="DOE Joint Genome Institute"/>
            <consortium name="Mycorrhizal Genomics Consortium"/>
            <person name="Kohler A."/>
            <person name="Kuo A."/>
            <person name="Nagy L.G."/>
            <person name="Floudas D."/>
            <person name="Copeland A."/>
            <person name="Barry K.W."/>
            <person name="Cichocki N."/>
            <person name="Veneault-Fourrey C."/>
            <person name="LaButti K."/>
            <person name="Lindquist E.A."/>
            <person name="Lipzen A."/>
            <person name="Lundell T."/>
            <person name="Morin E."/>
            <person name="Murat C."/>
            <person name="Riley R."/>
            <person name="Ohm R."/>
            <person name="Sun H."/>
            <person name="Tunlid A."/>
            <person name="Henrissat B."/>
            <person name="Grigoriev I.V."/>
            <person name="Hibbett D.S."/>
            <person name="Martin F."/>
        </authorList>
    </citation>
    <scope>NUCLEOTIDE SEQUENCE [LARGE SCALE GENOMIC DNA]</scope>
    <source>
        <strain evidence="2">LaAM-08-1</strain>
    </source>
</reference>
<dbReference type="EMBL" id="KN838685">
    <property type="protein sequence ID" value="KIJ97728.1"/>
    <property type="molecule type" value="Genomic_DNA"/>
</dbReference>
<evidence type="ECO:0000313" key="2">
    <source>
        <dbReference type="Proteomes" id="UP000054477"/>
    </source>
</evidence>
<sequence>MLTGKRRVQKISLSTGIREILKETSKFPSDSIGGEGMFIQVEFTPSHSPPAFI</sequence>
<organism evidence="1 2">
    <name type="scientific">Laccaria amethystina LaAM-08-1</name>
    <dbReference type="NCBI Taxonomy" id="1095629"/>
    <lineage>
        <taxon>Eukaryota</taxon>
        <taxon>Fungi</taxon>
        <taxon>Dikarya</taxon>
        <taxon>Basidiomycota</taxon>
        <taxon>Agaricomycotina</taxon>
        <taxon>Agaricomycetes</taxon>
        <taxon>Agaricomycetidae</taxon>
        <taxon>Agaricales</taxon>
        <taxon>Agaricineae</taxon>
        <taxon>Hydnangiaceae</taxon>
        <taxon>Laccaria</taxon>
    </lineage>
</organism>
<reference evidence="1 2" key="1">
    <citation type="submission" date="2014-04" db="EMBL/GenBank/DDBJ databases">
        <authorList>
            <consortium name="DOE Joint Genome Institute"/>
            <person name="Kuo A."/>
            <person name="Kohler A."/>
            <person name="Nagy L.G."/>
            <person name="Floudas D."/>
            <person name="Copeland A."/>
            <person name="Barry K.W."/>
            <person name="Cichocki N."/>
            <person name="Veneault-Fourrey C."/>
            <person name="LaButti K."/>
            <person name="Lindquist E.A."/>
            <person name="Lipzen A."/>
            <person name="Lundell T."/>
            <person name="Morin E."/>
            <person name="Murat C."/>
            <person name="Sun H."/>
            <person name="Tunlid A."/>
            <person name="Henrissat B."/>
            <person name="Grigoriev I.V."/>
            <person name="Hibbett D.S."/>
            <person name="Martin F."/>
            <person name="Nordberg H.P."/>
            <person name="Cantor M.N."/>
            <person name="Hua S.X."/>
        </authorList>
    </citation>
    <scope>NUCLEOTIDE SEQUENCE [LARGE SCALE GENOMIC DNA]</scope>
    <source>
        <strain evidence="1 2">LaAM-08-1</strain>
    </source>
</reference>
<dbReference type="HOGENOM" id="CLU_3069021_0_0_1"/>
<dbReference type="Proteomes" id="UP000054477">
    <property type="component" value="Unassembled WGS sequence"/>
</dbReference>